<evidence type="ECO:0000313" key="2">
    <source>
        <dbReference type="Proteomes" id="UP001430990"/>
    </source>
</evidence>
<proteinExistence type="predicted"/>
<reference evidence="1" key="1">
    <citation type="submission" date="2021-11" db="EMBL/GenBank/DDBJ databases">
        <title>Australian commercial rhizobial inoculants.</title>
        <authorList>
            <person name="Kohlmeier M.G."/>
            <person name="O'Hara G.W."/>
            <person name="Colombi E."/>
            <person name="Ramsay J.P."/>
            <person name="Terpolilli J."/>
        </authorList>
    </citation>
    <scope>NUCLEOTIDE SEQUENCE</scope>
    <source>
        <strain evidence="1">CC829</strain>
    </source>
</reference>
<accession>A0ABY3QS96</accession>
<organism evidence="1 2">
    <name type="scientific">Bradyrhizobium barranii</name>
    <dbReference type="NCBI Taxonomy" id="2992140"/>
    <lineage>
        <taxon>Bacteria</taxon>
        <taxon>Pseudomonadati</taxon>
        <taxon>Pseudomonadota</taxon>
        <taxon>Alphaproteobacteria</taxon>
        <taxon>Hyphomicrobiales</taxon>
        <taxon>Nitrobacteraceae</taxon>
        <taxon>Bradyrhizobium</taxon>
    </lineage>
</organism>
<name>A0ABY3QS96_9BRAD</name>
<evidence type="ECO:0000313" key="1">
    <source>
        <dbReference type="EMBL" id="UFW88374.1"/>
    </source>
</evidence>
<keyword evidence="2" id="KW-1185">Reference proteome</keyword>
<gene>
    <name evidence="1" type="ORF">BjapCC829_07425</name>
</gene>
<protein>
    <submittedName>
        <fullName evidence="1">Uncharacterized protein</fullName>
    </submittedName>
</protein>
<sequence length="52" mass="5572">MIMGARTRQAIGAEAIFVGFDMQLDLLTQHADANTGSHVSNFDKAYSLSSPS</sequence>
<dbReference type="Proteomes" id="UP001430990">
    <property type="component" value="Chromosome"/>
</dbReference>
<dbReference type="EMBL" id="CP088100">
    <property type="protein sequence ID" value="UFW88374.1"/>
    <property type="molecule type" value="Genomic_DNA"/>
</dbReference>